<reference evidence="8" key="1">
    <citation type="submission" date="2020-05" db="EMBL/GenBank/DDBJ databases">
        <title>Phylogenomic resolution of chytrid fungi.</title>
        <authorList>
            <person name="Stajich J.E."/>
            <person name="Amses K."/>
            <person name="Simmons R."/>
            <person name="Seto K."/>
            <person name="Myers J."/>
            <person name="Bonds A."/>
            <person name="Quandt C.A."/>
            <person name="Barry K."/>
            <person name="Liu P."/>
            <person name="Grigoriev I."/>
            <person name="Longcore J.E."/>
            <person name="James T.Y."/>
        </authorList>
    </citation>
    <scope>NUCLEOTIDE SEQUENCE</scope>
    <source>
        <strain evidence="8">JEL0513</strain>
    </source>
</reference>
<feature type="transmembrane region" description="Helical" evidence="6">
    <location>
        <begin position="257"/>
        <end position="276"/>
    </location>
</feature>
<dbReference type="PANTHER" id="PTHR23501:SF191">
    <property type="entry name" value="VACUOLAR BASIC AMINO ACID TRANSPORTER 4"/>
    <property type="match status" value="1"/>
</dbReference>
<feature type="transmembrane region" description="Helical" evidence="6">
    <location>
        <begin position="288"/>
        <end position="312"/>
    </location>
</feature>
<dbReference type="PROSITE" id="PS50850">
    <property type="entry name" value="MFS"/>
    <property type="match status" value="1"/>
</dbReference>
<evidence type="ECO:0000256" key="1">
    <source>
        <dbReference type="ARBA" id="ARBA00004127"/>
    </source>
</evidence>
<dbReference type="Gene3D" id="1.20.1720.10">
    <property type="entry name" value="Multidrug resistance protein D"/>
    <property type="match status" value="1"/>
</dbReference>
<dbReference type="SUPFAM" id="SSF103473">
    <property type="entry name" value="MFS general substrate transporter"/>
    <property type="match status" value="1"/>
</dbReference>
<feature type="transmembrane region" description="Helical" evidence="6">
    <location>
        <begin position="160"/>
        <end position="181"/>
    </location>
</feature>
<dbReference type="EMBL" id="JADGJH010001659">
    <property type="protein sequence ID" value="KAJ3111172.1"/>
    <property type="molecule type" value="Genomic_DNA"/>
</dbReference>
<dbReference type="GO" id="GO:0012505">
    <property type="term" value="C:endomembrane system"/>
    <property type="evidence" value="ECO:0007669"/>
    <property type="project" value="UniProtKB-SubCell"/>
</dbReference>
<evidence type="ECO:0000256" key="3">
    <source>
        <dbReference type="ARBA" id="ARBA00022692"/>
    </source>
</evidence>
<feature type="domain" description="Major facilitator superfamily (MFS) profile" evidence="7">
    <location>
        <begin position="37"/>
        <end position="527"/>
    </location>
</feature>
<feature type="transmembrane region" description="Helical" evidence="6">
    <location>
        <begin position="230"/>
        <end position="251"/>
    </location>
</feature>
<dbReference type="Proteomes" id="UP001211907">
    <property type="component" value="Unassembled WGS sequence"/>
</dbReference>
<proteinExistence type="predicted"/>
<sequence length="559" mass="60319">MKTPADKHISVSTDTDASTKELDQISLPLSKLQFILVLAAVNAAFMLSALDGTIVSTAVPSIVLEFGHQQQSSWIGSAFLLSSSASDILWGRLAEVFGRRWPFLMALALFAAGSAFCGMSDSMDMLIVGRFVTGLGSGGIFCLSAIIISDIVSMRNRGTYQGILGATYGVASILGPVIGGIFSDKLSWRWCFWINIPIGVFSSLVFLFCDIPSPPESLSSKFQKIDKIGALLVFGATIILLLPIQCGGNVWAWNSSPVIICFILSPIFILFTVWWQKKAENPLIPAELFVDSSVLPLLLMTIFFAAIFFAVVNDMTATKAGLEQFPNIISSVLMTILSGIYCTKFLSYVPFIYIGPIFMIIGCALVSTFQISTTLAQQIGYLFLFGIGTGSLLQVRILGVQASVQSSQVATITAISNACNAFGGALGIAIVGAIFSNKFTQLVSSNTELVSLVAEAHSILGFDLDLSQPSQTVQILKALPNQTAQVVAAIQDVKNAFVGAFRISFLSMIPMAAVIFVCAIFIRDNMKLLHASKYVRKILMAQKRDFIIDAMMTAIKKKN</sequence>
<organism evidence="8 9">
    <name type="scientific">Physocladia obscura</name>
    <dbReference type="NCBI Taxonomy" id="109957"/>
    <lineage>
        <taxon>Eukaryota</taxon>
        <taxon>Fungi</taxon>
        <taxon>Fungi incertae sedis</taxon>
        <taxon>Chytridiomycota</taxon>
        <taxon>Chytridiomycota incertae sedis</taxon>
        <taxon>Chytridiomycetes</taxon>
        <taxon>Chytridiales</taxon>
        <taxon>Chytriomycetaceae</taxon>
        <taxon>Physocladia</taxon>
    </lineage>
</organism>
<evidence type="ECO:0000256" key="2">
    <source>
        <dbReference type="ARBA" id="ARBA00022448"/>
    </source>
</evidence>
<dbReference type="GO" id="GO:0022857">
    <property type="term" value="F:transmembrane transporter activity"/>
    <property type="evidence" value="ECO:0007669"/>
    <property type="project" value="InterPro"/>
</dbReference>
<keyword evidence="2" id="KW-0813">Transport</keyword>
<feature type="transmembrane region" description="Helical" evidence="6">
    <location>
        <begin position="503"/>
        <end position="522"/>
    </location>
</feature>
<evidence type="ECO:0000256" key="4">
    <source>
        <dbReference type="ARBA" id="ARBA00022989"/>
    </source>
</evidence>
<accession>A0AAD5SVW4</accession>
<keyword evidence="5 6" id="KW-0472">Membrane</keyword>
<evidence type="ECO:0000256" key="5">
    <source>
        <dbReference type="ARBA" id="ARBA00023136"/>
    </source>
</evidence>
<evidence type="ECO:0000313" key="9">
    <source>
        <dbReference type="Proteomes" id="UP001211907"/>
    </source>
</evidence>
<protein>
    <recommendedName>
        <fullName evidence="7">Major facilitator superfamily (MFS) profile domain-containing protein</fullName>
    </recommendedName>
</protein>
<evidence type="ECO:0000313" key="8">
    <source>
        <dbReference type="EMBL" id="KAJ3111172.1"/>
    </source>
</evidence>
<dbReference type="GO" id="GO:0005886">
    <property type="term" value="C:plasma membrane"/>
    <property type="evidence" value="ECO:0007669"/>
    <property type="project" value="TreeGrafter"/>
</dbReference>
<dbReference type="Pfam" id="PF07690">
    <property type="entry name" value="MFS_1"/>
    <property type="match status" value="1"/>
</dbReference>
<feature type="transmembrane region" description="Helical" evidence="6">
    <location>
        <begin position="378"/>
        <end position="397"/>
    </location>
</feature>
<gene>
    <name evidence="8" type="ORF">HK100_002778</name>
</gene>
<dbReference type="Gene3D" id="1.20.1250.20">
    <property type="entry name" value="MFS general substrate transporter like domains"/>
    <property type="match status" value="1"/>
</dbReference>
<dbReference type="InterPro" id="IPR036259">
    <property type="entry name" value="MFS_trans_sf"/>
</dbReference>
<dbReference type="InterPro" id="IPR020846">
    <property type="entry name" value="MFS_dom"/>
</dbReference>
<keyword evidence="4 6" id="KW-1133">Transmembrane helix</keyword>
<feature type="transmembrane region" description="Helical" evidence="6">
    <location>
        <begin position="34"/>
        <end position="54"/>
    </location>
</feature>
<dbReference type="CDD" id="cd17502">
    <property type="entry name" value="MFS_Azr1_MDR_like"/>
    <property type="match status" value="1"/>
</dbReference>
<dbReference type="PANTHER" id="PTHR23501">
    <property type="entry name" value="MAJOR FACILITATOR SUPERFAMILY"/>
    <property type="match status" value="1"/>
</dbReference>
<evidence type="ECO:0000259" key="7">
    <source>
        <dbReference type="PROSITE" id="PS50850"/>
    </source>
</evidence>
<comment type="subcellular location">
    <subcellularLocation>
        <location evidence="1">Endomembrane system</location>
        <topology evidence="1">Multi-pass membrane protein</topology>
    </subcellularLocation>
</comment>
<dbReference type="PRINTS" id="PR01036">
    <property type="entry name" value="TCRTETB"/>
</dbReference>
<comment type="caution">
    <text evidence="8">The sequence shown here is derived from an EMBL/GenBank/DDBJ whole genome shotgun (WGS) entry which is preliminary data.</text>
</comment>
<evidence type="ECO:0000256" key="6">
    <source>
        <dbReference type="SAM" id="Phobius"/>
    </source>
</evidence>
<keyword evidence="9" id="KW-1185">Reference proteome</keyword>
<dbReference type="AlphaFoldDB" id="A0AAD5SVW4"/>
<name>A0AAD5SVW4_9FUNG</name>
<feature type="transmembrane region" description="Helical" evidence="6">
    <location>
        <begin position="127"/>
        <end position="148"/>
    </location>
</feature>
<feature type="transmembrane region" description="Helical" evidence="6">
    <location>
        <begin position="187"/>
        <end position="209"/>
    </location>
</feature>
<feature type="transmembrane region" description="Helical" evidence="6">
    <location>
        <begin position="103"/>
        <end position="121"/>
    </location>
</feature>
<feature type="transmembrane region" description="Helical" evidence="6">
    <location>
        <begin position="409"/>
        <end position="435"/>
    </location>
</feature>
<keyword evidence="3 6" id="KW-0812">Transmembrane</keyword>
<dbReference type="InterPro" id="IPR011701">
    <property type="entry name" value="MFS"/>
</dbReference>
<feature type="transmembrane region" description="Helical" evidence="6">
    <location>
        <begin position="350"/>
        <end position="372"/>
    </location>
</feature>